<keyword evidence="2" id="KW-1185">Reference proteome</keyword>
<name>A0A078L2W6_9GAMM</name>
<accession>A0A078L2W6</accession>
<sequence length="65" mass="7221">MCLLSPLDFTFTDINDPALCMMQFFSQSQIGNVVLIPLGLENAAVKHFAGLDSQELVDSEMSYTY</sequence>
<dbReference type="Proteomes" id="UP000044071">
    <property type="component" value="Unassembled WGS sequence"/>
</dbReference>
<proteinExistence type="predicted"/>
<dbReference type="STRING" id="1034943.BN59_02749"/>
<organism evidence="1 2">
    <name type="scientific">Legionella massiliensis</name>
    <dbReference type="NCBI Taxonomy" id="1034943"/>
    <lineage>
        <taxon>Bacteria</taxon>
        <taxon>Pseudomonadati</taxon>
        <taxon>Pseudomonadota</taxon>
        <taxon>Gammaproteobacteria</taxon>
        <taxon>Legionellales</taxon>
        <taxon>Legionellaceae</taxon>
        <taxon>Legionella</taxon>
    </lineage>
</organism>
<reference evidence="1 2" key="1">
    <citation type="submission" date="2014-06" db="EMBL/GenBank/DDBJ databases">
        <authorList>
            <person name="Urmite Genomes Urmite Genomes"/>
        </authorList>
    </citation>
    <scope>NUCLEOTIDE SEQUENCE [LARGE SCALE GENOMIC DNA]</scope>
</reference>
<dbReference type="EMBL" id="CCSB01000003">
    <property type="protein sequence ID" value="CDZ78439.1"/>
    <property type="molecule type" value="Genomic_DNA"/>
</dbReference>
<evidence type="ECO:0000313" key="1">
    <source>
        <dbReference type="EMBL" id="CDZ78439.1"/>
    </source>
</evidence>
<dbReference type="AlphaFoldDB" id="A0A078L2W6"/>
<protein>
    <submittedName>
        <fullName evidence="1">Uncharacterized protein</fullName>
    </submittedName>
</protein>
<gene>
    <name evidence="1" type="ORF">BN59_02749</name>
</gene>
<evidence type="ECO:0000313" key="2">
    <source>
        <dbReference type="Proteomes" id="UP000044071"/>
    </source>
</evidence>